<accession>A0ABW0AA03</accession>
<evidence type="ECO:0008006" key="4">
    <source>
        <dbReference type="Google" id="ProtNLM"/>
    </source>
</evidence>
<proteinExistence type="predicted"/>
<feature type="compositionally biased region" description="Pro residues" evidence="1">
    <location>
        <begin position="192"/>
        <end position="222"/>
    </location>
</feature>
<feature type="compositionally biased region" description="Basic and acidic residues" evidence="1">
    <location>
        <begin position="54"/>
        <end position="69"/>
    </location>
</feature>
<dbReference type="Proteomes" id="UP001596160">
    <property type="component" value="Unassembled WGS sequence"/>
</dbReference>
<name>A0ABW0AA03_9ACTN</name>
<protein>
    <recommendedName>
        <fullName evidence="4">Peptidoglycan binding domain-containing protein</fullName>
    </recommendedName>
</protein>
<evidence type="ECO:0000313" key="2">
    <source>
        <dbReference type="EMBL" id="MFC5150595.1"/>
    </source>
</evidence>
<feature type="compositionally biased region" description="Low complexity" evidence="1">
    <location>
        <begin position="98"/>
        <end position="116"/>
    </location>
</feature>
<feature type="compositionally biased region" description="Gly residues" evidence="1">
    <location>
        <begin position="355"/>
        <end position="364"/>
    </location>
</feature>
<feature type="compositionally biased region" description="Low complexity" evidence="1">
    <location>
        <begin position="130"/>
        <end position="140"/>
    </location>
</feature>
<reference evidence="3" key="1">
    <citation type="journal article" date="2019" name="Int. J. Syst. Evol. Microbiol.">
        <title>The Global Catalogue of Microorganisms (GCM) 10K type strain sequencing project: providing services to taxonomists for standard genome sequencing and annotation.</title>
        <authorList>
            <consortium name="The Broad Institute Genomics Platform"/>
            <consortium name="The Broad Institute Genome Sequencing Center for Infectious Disease"/>
            <person name="Wu L."/>
            <person name="Ma J."/>
        </authorList>
    </citation>
    <scope>NUCLEOTIDE SEQUENCE [LARGE SCALE GENOMIC DNA]</scope>
    <source>
        <strain evidence="3">PCU 266</strain>
    </source>
</reference>
<feature type="compositionally biased region" description="Low complexity" evidence="1">
    <location>
        <begin position="175"/>
        <end position="191"/>
    </location>
</feature>
<evidence type="ECO:0000256" key="1">
    <source>
        <dbReference type="SAM" id="MobiDB-lite"/>
    </source>
</evidence>
<feature type="region of interest" description="Disordered" evidence="1">
    <location>
        <begin position="1"/>
        <end position="495"/>
    </location>
</feature>
<feature type="compositionally biased region" description="Gly residues" evidence="1">
    <location>
        <begin position="448"/>
        <end position="462"/>
    </location>
</feature>
<feature type="compositionally biased region" description="Low complexity" evidence="1">
    <location>
        <begin position="322"/>
        <end position="354"/>
    </location>
</feature>
<feature type="compositionally biased region" description="Polar residues" evidence="1">
    <location>
        <begin position="31"/>
        <end position="41"/>
    </location>
</feature>
<gene>
    <name evidence="2" type="ORF">ACFPRH_02455</name>
</gene>
<dbReference type="RefSeq" id="WP_344476826.1">
    <property type="nucleotide sequence ID" value="NZ_BAAASB010000007.1"/>
</dbReference>
<feature type="compositionally biased region" description="Low complexity" evidence="1">
    <location>
        <begin position="464"/>
        <end position="473"/>
    </location>
</feature>
<keyword evidence="3" id="KW-1185">Reference proteome</keyword>
<comment type="caution">
    <text evidence="2">The sequence shown here is derived from an EMBL/GenBank/DDBJ whole genome shotgun (WGS) entry which is preliminary data.</text>
</comment>
<sequence length="807" mass="78855">MSRETDSSSSGPQGRGGAAYPSGTPPYGSRQYPSPQSTQDTPDGAAAGVADGSPEQRADGARTKSEPKTETTLTTRIRINIPGSRPIPPVVMRKPMADADSAAGSAAGAPGAPGAAEADIERTAAMPVIGGPDAPGSAVPAPAPAPGPAPVAAAPAEEKAAPNDWFAPRRGSTNGAGMPSPAAGADASAAQPAPPGVPAAPQPPTPAQGLPPTPHGLPPGPLDIPSGYQGTVPGDAFAGTAPGPQDPFQAQAPAGPDALPSPRRPAPGAQGMMAGLQGTAPTPPAAQDGLPAPRGPVPGPQGGAHPAEASQPRSALSDLATGSGVPADGPAAPAGATSGPARGTMPLGRRPGKGAPAGPGGSAGGPPRMSDDTAVLTPQKPAPGPAAGPGPGGQVSGDTLTSGIPVVPAEHRGPGARGPKTKGGPKAKGGGASPASAFPGGPGPGPGPGSAGGPGGSGGPAGPAGPEGSAAPAFPFPAPTPAPARSAPPAKKKKGRSKLVLLGAAVVGLAGVAYGAGLLLNHSEVPKSTTVLGVDIGGGTKEQAVVKLEQALGKRAATPLQLTVGGKKAQLAPDKAGLVLDSQETVRKAAGSDYNPVSVIGSLFGDARVVEPVIPVDEEKLSVALTDLAGESGSAVEGTITFEPGKAVAVPGKPGQALDVSRSMISVKDAFRAQVETGKPSAVQLPVAKREPAIGQDEIDRAMKEFAEPAMSGLITIKAGGRDIPFGPSISLPQILSMKPVDGKLVEVYDKEAIERLMGQTFVGVMITKGDGKQHQLSPTDIAQAMGPALRGKTPQERTVEIPLNPS</sequence>
<dbReference type="EMBL" id="JBHSKP010000001">
    <property type="protein sequence ID" value="MFC5150595.1"/>
    <property type="molecule type" value="Genomic_DNA"/>
</dbReference>
<evidence type="ECO:0000313" key="3">
    <source>
        <dbReference type="Proteomes" id="UP001596160"/>
    </source>
</evidence>
<organism evidence="2 3">
    <name type="scientific">Streptomyces amakusaensis</name>
    <dbReference type="NCBI Taxonomy" id="67271"/>
    <lineage>
        <taxon>Bacteria</taxon>
        <taxon>Bacillati</taxon>
        <taxon>Actinomycetota</taxon>
        <taxon>Actinomycetes</taxon>
        <taxon>Kitasatosporales</taxon>
        <taxon>Streptomycetaceae</taxon>
        <taxon>Streptomyces</taxon>
    </lineage>
</organism>